<protein>
    <submittedName>
        <fullName evidence="2">Uncharacterized protein</fullName>
    </submittedName>
</protein>
<feature type="compositionally biased region" description="Gly residues" evidence="1">
    <location>
        <begin position="88"/>
        <end position="97"/>
    </location>
</feature>
<dbReference type="Proteomes" id="UP000195981">
    <property type="component" value="Unassembled WGS sequence"/>
</dbReference>
<name>A0A1X6X7I5_9MICO</name>
<evidence type="ECO:0000313" key="3">
    <source>
        <dbReference type="Proteomes" id="UP000195981"/>
    </source>
</evidence>
<evidence type="ECO:0000313" key="2">
    <source>
        <dbReference type="EMBL" id="SLM95182.1"/>
    </source>
</evidence>
<sequence length="97" mass="10635">MTATVPALTAAPVTVEAGPAPIVYRPLHEAWGDADALAELRALRAQRTAAHDQRLAQIEAADARARARRRADAEDRRRRRHDGRRQGRGGLWGLLPA</sequence>
<feature type="region of interest" description="Disordered" evidence="1">
    <location>
        <begin position="60"/>
        <end position="97"/>
    </location>
</feature>
<dbReference type="EMBL" id="FWFG01000108">
    <property type="protein sequence ID" value="SLM95182.1"/>
    <property type="molecule type" value="Genomic_DNA"/>
</dbReference>
<proteinExistence type="predicted"/>
<reference evidence="2 3" key="1">
    <citation type="submission" date="2017-02" db="EMBL/GenBank/DDBJ databases">
        <authorList>
            <person name="Peterson S.W."/>
        </authorList>
    </citation>
    <scope>NUCLEOTIDE SEQUENCE [LARGE SCALE GENOMIC DNA]</scope>
    <source>
        <strain evidence="2 3">CIP104813</strain>
    </source>
</reference>
<dbReference type="RefSeq" id="WP_087105061.1">
    <property type="nucleotide sequence ID" value="NZ_FWFG01000108.1"/>
</dbReference>
<evidence type="ECO:0000256" key="1">
    <source>
        <dbReference type="SAM" id="MobiDB-lite"/>
    </source>
</evidence>
<feature type="compositionally biased region" description="Basic and acidic residues" evidence="1">
    <location>
        <begin position="61"/>
        <end position="76"/>
    </location>
</feature>
<dbReference type="AlphaFoldDB" id="A0A1X6X7I5"/>
<keyword evidence="3" id="KW-1185">Reference proteome</keyword>
<gene>
    <name evidence="2" type="ORF">FM110_12385</name>
</gene>
<organism evidence="2 3">
    <name type="scientific">Brachybacterium nesterenkovii</name>
    <dbReference type="NCBI Taxonomy" id="47847"/>
    <lineage>
        <taxon>Bacteria</taxon>
        <taxon>Bacillati</taxon>
        <taxon>Actinomycetota</taxon>
        <taxon>Actinomycetes</taxon>
        <taxon>Micrococcales</taxon>
        <taxon>Dermabacteraceae</taxon>
        <taxon>Brachybacterium</taxon>
    </lineage>
</organism>
<feature type="compositionally biased region" description="Basic residues" evidence="1">
    <location>
        <begin position="77"/>
        <end position="87"/>
    </location>
</feature>
<accession>A0A1X6X7I5</accession>